<dbReference type="InterPro" id="IPR029044">
    <property type="entry name" value="Nucleotide-diphossugar_trans"/>
</dbReference>
<feature type="domain" description="Glycosyltransferase 2-like" evidence="1">
    <location>
        <begin position="30"/>
        <end position="195"/>
    </location>
</feature>
<gene>
    <name evidence="2" type="ORF">RZO55_19065</name>
</gene>
<accession>A0ABU4GRQ5</accession>
<sequence>MKVTLSKIYLDNIMQNRKIMRKTDESVGITVVMAIYNPNLVWFNELLKSLAKQDFINIEWLIMDDASDEILFMEVTRLVKYYASSLSKNISYKILRNKENIGSNETYRKLMSLANGKYIAFCDQDDVWKHNKLSCLYYEIVKQNAVLAYADMTVINSEGKQISESFQKKNSIFGNISGKYETGELLIRNPIPGCSVLIKKDIIEFFNEIPNGTYWDHWLNIIASTQGDIIYIPQKLMKYRIHGTNQTGRFYNIKTKNDYYENRLKPLYRRMIELQNKEIHFQQEETIYAYIQARTDKKVGQIWKNRSCNILISYLEILLNILPNFVCNIIIKIIKKW</sequence>
<dbReference type="PANTHER" id="PTHR22916:SF3">
    <property type="entry name" value="UDP-GLCNAC:BETAGAL BETA-1,3-N-ACETYLGLUCOSAMINYLTRANSFERASE-LIKE PROTEIN 1"/>
    <property type="match status" value="1"/>
</dbReference>
<dbReference type="Gene3D" id="3.90.550.10">
    <property type="entry name" value="Spore Coat Polysaccharide Biosynthesis Protein SpsA, Chain A"/>
    <property type="match status" value="1"/>
</dbReference>
<reference evidence="2 3" key="1">
    <citation type="submission" date="2023-10" db="EMBL/GenBank/DDBJ databases">
        <title>A novel Glycoside Hydrolase 43-Like Enzyme from Clostrdium boliviensis is an Endo-xylanase, and a Candidate for Xylooligosaccharides Production from Different Xylan Substrates.</title>
        <authorList>
            <person name="Alvarez M.T."/>
            <person name="Rocabado-Villegas L.R."/>
            <person name="Salas-Veizaga D.M."/>
            <person name="Linares-Pasten J.A."/>
            <person name="Gudmundsdottir E.E."/>
            <person name="Hreggvidsson G.O."/>
            <person name="Adlercreutz P."/>
            <person name="Nordberg Karlsson E."/>
        </authorList>
    </citation>
    <scope>NUCLEOTIDE SEQUENCE [LARGE SCALE GENOMIC DNA]</scope>
    <source>
        <strain evidence="2 3">E-1</strain>
    </source>
</reference>
<proteinExistence type="predicted"/>
<evidence type="ECO:0000259" key="1">
    <source>
        <dbReference type="Pfam" id="PF00535"/>
    </source>
</evidence>
<keyword evidence="2" id="KW-0808">Transferase</keyword>
<evidence type="ECO:0000313" key="2">
    <source>
        <dbReference type="EMBL" id="MDW2799680.1"/>
    </source>
</evidence>
<evidence type="ECO:0000313" key="3">
    <source>
        <dbReference type="Proteomes" id="UP001276854"/>
    </source>
</evidence>
<name>A0ABU4GRQ5_9CLOT</name>
<organism evidence="2 3">
    <name type="scientific">Clostridium boliviensis</name>
    <dbReference type="NCBI Taxonomy" id="318465"/>
    <lineage>
        <taxon>Bacteria</taxon>
        <taxon>Bacillati</taxon>
        <taxon>Bacillota</taxon>
        <taxon>Clostridia</taxon>
        <taxon>Eubacteriales</taxon>
        <taxon>Clostridiaceae</taxon>
        <taxon>Clostridium</taxon>
    </lineage>
</organism>
<dbReference type="EC" id="2.4.-.-" evidence="2"/>
<keyword evidence="3" id="KW-1185">Reference proteome</keyword>
<dbReference type="SUPFAM" id="SSF53448">
    <property type="entry name" value="Nucleotide-diphospho-sugar transferases"/>
    <property type="match status" value="1"/>
</dbReference>
<comment type="caution">
    <text evidence="2">The sequence shown here is derived from an EMBL/GenBank/DDBJ whole genome shotgun (WGS) entry which is preliminary data.</text>
</comment>
<dbReference type="EMBL" id="JAWONS010000280">
    <property type="protein sequence ID" value="MDW2799680.1"/>
    <property type="molecule type" value="Genomic_DNA"/>
</dbReference>
<dbReference type="InterPro" id="IPR001173">
    <property type="entry name" value="Glyco_trans_2-like"/>
</dbReference>
<dbReference type="PANTHER" id="PTHR22916">
    <property type="entry name" value="GLYCOSYLTRANSFERASE"/>
    <property type="match status" value="1"/>
</dbReference>
<keyword evidence="2" id="KW-0328">Glycosyltransferase</keyword>
<dbReference type="GO" id="GO:0016757">
    <property type="term" value="F:glycosyltransferase activity"/>
    <property type="evidence" value="ECO:0007669"/>
    <property type="project" value="UniProtKB-KW"/>
</dbReference>
<dbReference type="Pfam" id="PF00535">
    <property type="entry name" value="Glycos_transf_2"/>
    <property type="match status" value="1"/>
</dbReference>
<dbReference type="Proteomes" id="UP001276854">
    <property type="component" value="Unassembled WGS sequence"/>
</dbReference>
<protein>
    <submittedName>
        <fullName evidence="2">Glycosyltransferase</fullName>
        <ecNumber evidence="2">2.4.-.-</ecNumber>
    </submittedName>
</protein>